<dbReference type="OrthoDB" id="1923263at2759"/>
<dbReference type="InterPro" id="IPR011989">
    <property type="entry name" value="ARM-like"/>
</dbReference>
<dbReference type="EMBL" id="NKXS01002085">
    <property type="protein sequence ID" value="PIN15391.1"/>
    <property type="molecule type" value="Genomic_DNA"/>
</dbReference>
<feature type="compositionally biased region" description="Polar residues" evidence="1">
    <location>
        <begin position="236"/>
        <end position="250"/>
    </location>
</feature>
<feature type="compositionally biased region" description="Basic and acidic residues" evidence="1">
    <location>
        <begin position="467"/>
        <end position="485"/>
    </location>
</feature>
<accession>A0A2G9HCZ5</accession>
<name>A0A2G9HCZ5_9LAMI</name>
<protein>
    <recommendedName>
        <fullName evidence="2">Symplekin/Pta1 N-terminal domain-containing protein</fullName>
    </recommendedName>
</protein>
<evidence type="ECO:0000259" key="2">
    <source>
        <dbReference type="Pfam" id="PF11935"/>
    </source>
</evidence>
<sequence>MVKFRDAVSGMIFEAAPVGPKMLAIKFLETYVLHFTLVSSDTETFVQEVRRRPRRVFNVSWIVDGHPVLDIPTLVSDANRYLGILLDILQSASTFPGLLTVSAVNSLAAIARKRPVYFKSVLAALLDFNPNFEMANGSHADSIQHSLRTAFLGFLRCTHPVIGESRERLLKALRAMNAGDAADQVIRQIDKIMRNNEHALWHISGDLTKKRSAPLESEDQSNSVGASSKRLHYDPYNNTTGTVDAEQDQVNGRSPMLPVLDGDPTPVEQMIAMIAALVAEGEKGLHSLGILISNIHADLLADIVIANMKHLPKNPPPITKFNNMSLRSPSDSCSGPAELVAANGSATSTQSLGLAAQIPPLLANTTSLALSDMSSYANLSIDSKRDPRRDSRRLDPRRMVVSLDVPVTSVAEDNACSVQYGPVQSDFDASCSSSTPVLPLPVSSSESILVHPMPKIETDSFASEPRIASEADKLVSENEVKDAGP</sequence>
<comment type="caution">
    <text evidence="3">The sequence shown here is derived from an EMBL/GenBank/DDBJ whole genome shotgun (WGS) entry which is preliminary data.</text>
</comment>
<reference evidence="4" key="1">
    <citation type="journal article" date="2018" name="Gigascience">
        <title>Genome assembly of the Pink Ipe (Handroanthus impetiginosus, Bignoniaceae), a highly valued, ecologically keystone Neotropical timber forest tree.</title>
        <authorList>
            <person name="Silva-Junior O.B."/>
            <person name="Grattapaglia D."/>
            <person name="Novaes E."/>
            <person name="Collevatti R.G."/>
        </authorList>
    </citation>
    <scope>NUCLEOTIDE SEQUENCE [LARGE SCALE GENOMIC DNA]</scope>
    <source>
        <strain evidence="4">cv. UFG-1</strain>
    </source>
</reference>
<feature type="region of interest" description="Disordered" evidence="1">
    <location>
        <begin position="211"/>
        <end position="250"/>
    </location>
</feature>
<feature type="region of interest" description="Disordered" evidence="1">
    <location>
        <begin position="459"/>
        <end position="485"/>
    </location>
</feature>
<gene>
    <name evidence="3" type="ORF">CDL12_11969</name>
</gene>
<evidence type="ECO:0000256" key="1">
    <source>
        <dbReference type="SAM" id="MobiDB-lite"/>
    </source>
</evidence>
<organism evidence="3 4">
    <name type="scientific">Handroanthus impetiginosus</name>
    <dbReference type="NCBI Taxonomy" id="429701"/>
    <lineage>
        <taxon>Eukaryota</taxon>
        <taxon>Viridiplantae</taxon>
        <taxon>Streptophyta</taxon>
        <taxon>Embryophyta</taxon>
        <taxon>Tracheophyta</taxon>
        <taxon>Spermatophyta</taxon>
        <taxon>Magnoliopsida</taxon>
        <taxon>eudicotyledons</taxon>
        <taxon>Gunneridae</taxon>
        <taxon>Pentapetalae</taxon>
        <taxon>asterids</taxon>
        <taxon>lamiids</taxon>
        <taxon>Lamiales</taxon>
        <taxon>Bignoniaceae</taxon>
        <taxon>Crescentiina</taxon>
        <taxon>Tabebuia alliance</taxon>
        <taxon>Handroanthus</taxon>
    </lineage>
</organism>
<dbReference type="Gene3D" id="1.25.10.10">
    <property type="entry name" value="Leucine-rich Repeat Variant"/>
    <property type="match status" value="1"/>
</dbReference>
<dbReference type="Proteomes" id="UP000231279">
    <property type="component" value="Unassembled WGS sequence"/>
</dbReference>
<evidence type="ECO:0000313" key="4">
    <source>
        <dbReference type="Proteomes" id="UP000231279"/>
    </source>
</evidence>
<feature type="domain" description="Symplekin/Pta1 N-terminal" evidence="2">
    <location>
        <begin position="1"/>
        <end position="176"/>
    </location>
</feature>
<dbReference type="STRING" id="429701.A0A2G9HCZ5"/>
<proteinExistence type="predicted"/>
<dbReference type="Pfam" id="PF11935">
    <property type="entry name" value="SYMPK_PTA1_N"/>
    <property type="match status" value="1"/>
</dbReference>
<keyword evidence="4" id="KW-1185">Reference proteome</keyword>
<dbReference type="InterPro" id="IPR032460">
    <property type="entry name" value="Symplekin/Pta1_N"/>
</dbReference>
<dbReference type="AlphaFoldDB" id="A0A2G9HCZ5"/>
<dbReference type="PANTHER" id="PTHR47184">
    <property type="entry name" value="PHOSPHATIDYLINOSITOL 3-AND 4-KINASE FAMILY PROTEIN-RELATED"/>
    <property type="match status" value="1"/>
</dbReference>
<evidence type="ECO:0000313" key="3">
    <source>
        <dbReference type="EMBL" id="PIN15391.1"/>
    </source>
</evidence>
<dbReference type="PANTHER" id="PTHR47184:SF3">
    <property type="entry name" value="PHOSPHATIDYLINOSITOL 3-AND 4-KINASE FAMILY PROTEIN-RELATED"/>
    <property type="match status" value="1"/>
</dbReference>